<feature type="compositionally biased region" description="Polar residues" evidence="3">
    <location>
        <begin position="1307"/>
        <end position="1316"/>
    </location>
</feature>
<feature type="compositionally biased region" description="Low complexity" evidence="3">
    <location>
        <begin position="925"/>
        <end position="941"/>
    </location>
</feature>
<name>A0A811LTJ3_9BILA</name>
<evidence type="ECO:0000313" key="6">
    <source>
        <dbReference type="Proteomes" id="UP000614601"/>
    </source>
</evidence>
<feature type="compositionally biased region" description="Basic and acidic residues" evidence="3">
    <location>
        <begin position="1549"/>
        <end position="1614"/>
    </location>
</feature>
<evidence type="ECO:0000256" key="3">
    <source>
        <dbReference type="SAM" id="MobiDB-lite"/>
    </source>
</evidence>
<feature type="compositionally biased region" description="Low complexity" evidence="3">
    <location>
        <begin position="1964"/>
        <end position="1977"/>
    </location>
</feature>
<feature type="region of interest" description="Disordered" evidence="3">
    <location>
        <begin position="128"/>
        <end position="150"/>
    </location>
</feature>
<gene>
    <name evidence="5" type="ORF">BOKJ2_LOCUS14434</name>
</gene>
<feature type="compositionally biased region" description="Polar residues" evidence="3">
    <location>
        <begin position="1209"/>
        <end position="1232"/>
    </location>
</feature>
<keyword evidence="6" id="KW-1185">Reference proteome</keyword>
<feature type="compositionally biased region" description="Polar residues" evidence="3">
    <location>
        <begin position="1827"/>
        <end position="1837"/>
    </location>
</feature>
<evidence type="ECO:0000256" key="2">
    <source>
        <dbReference type="SAM" id="Coils"/>
    </source>
</evidence>
<accession>A0A811LTJ3</accession>
<feature type="compositionally biased region" description="Basic and acidic residues" evidence="3">
    <location>
        <begin position="1783"/>
        <end position="1799"/>
    </location>
</feature>
<evidence type="ECO:0000256" key="1">
    <source>
        <dbReference type="PROSITE-ProRule" id="PRU00042"/>
    </source>
</evidence>
<feature type="region of interest" description="Disordered" evidence="3">
    <location>
        <begin position="1827"/>
        <end position="1915"/>
    </location>
</feature>
<keyword evidence="1" id="KW-0863">Zinc-finger</keyword>
<feature type="coiled-coil region" evidence="2">
    <location>
        <begin position="1147"/>
        <end position="1181"/>
    </location>
</feature>
<feature type="region of interest" description="Disordered" evidence="3">
    <location>
        <begin position="1439"/>
        <end position="1649"/>
    </location>
</feature>
<feature type="compositionally biased region" description="Basic residues" evidence="3">
    <location>
        <begin position="1385"/>
        <end position="1395"/>
    </location>
</feature>
<feature type="compositionally biased region" description="Basic residues" evidence="3">
    <location>
        <begin position="1531"/>
        <end position="1542"/>
    </location>
</feature>
<feature type="compositionally biased region" description="Polar residues" evidence="3">
    <location>
        <begin position="140"/>
        <end position="150"/>
    </location>
</feature>
<feature type="region of interest" description="Disordered" evidence="3">
    <location>
        <begin position="1209"/>
        <end position="1257"/>
    </location>
</feature>
<reference evidence="5" key="1">
    <citation type="submission" date="2020-09" db="EMBL/GenBank/DDBJ databases">
        <authorList>
            <person name="Kikuchi T."/>
        </authorList>
    </citation>
    <scope>NUCLEOTIDE SEQUENCE</scope>
    <source>
        <strain evidence="5">SH1</strain>
    </source>
</reference>
<feature type="region of interest" description="Disordered" evidence="3">
    <location>
        <begin position="1307"/>
        <end position="1335"/>
    </location>
</feature>
<dbReference type="Proteomes" id="UP000614601">
    <property type="component" value="Unassembled WGS sequence"/>
</dbReference>
<dbReference type="PROSITE" id="PS50157">
    <property type="entry name" value="ZINC_FINGER_C2H2_2"/>
    <property type="match status" value="1"/>
</dbReference>
<evidence type="ECO:0000313" key="5">
    <source>
        <dbReference type="EMBL" id="CAD5231023.1"/>
    </source>
</evidence>
<keyword evidence="1" id="KW-0862">Zinc</keyword>
<feature type="compositionally biased region" description="Basic and acidic residues" evidence="3">
    <location>
        <begin position="1439"/>
        <end position="1530"/>
    </location>
</feature>
<feature type="region of interest" description="Disordered" evidence="3">
    <location>
        <begin position="1931"/>
        <end position="2050"/>
    </location>
</feature>
<evidence type="ECO:0000259" key="4">
    <source>
        <dbReference type="PROSITE" id="PS50157"/>
    </source>
</evidence>
<feature type="compositionally biased region" description="Polar residues" evidence="3">
    <location>
        <begin position="1983"/>
        <end position="1994"/>
    </location>
</feature>
<protein>
    <recommendedName>
        <fullName evidence="4">C2H2-type domain-containing protein</fullName>
    </recommendedName>
</protein>
<feature type="compositionally biased region" description="Polar residues" evidence="3">
    <location>
        <begin position="1889"/>
        <end position="1901"/>
    </location>
</feature>
<feature type="region of interest" description="Disordered" evidence="3">
    <location>
        <begin position="1720"/>
        <end position="1743"/>
    </location>
</feature>
<feature type="compositionally biased region" description="Low complexity" evidence="3">
    <location>
        <begin position="1851"/>
        <end position="1863"/>
    </location>
</feature>
<keyword evidence="2" id="KW-0175">Coiled coil</keyword>
<feature type="compositionally biased region" description="Low complexity" evidence="3">
    <location>
        <begin position="1243"/>
        <end position="1256"/>
    </location>
</feature>
<dbReference type="InterPro" id="IPR013087">
    <property type="entry name" value="Znf_C2H2_type"/>
</dbReference>
<comment type="caution">
    <text evidence="5">The sequence shown here is derived from an EMBL/GenBank/DDBJ whole genome shotgun (WGS) entry which is preliminary data.</text>
</comment>
<feature type="region of interest" description="Disordered" evidence="3">
    <location>
        <begin position="1777"/>
        <end position="1799"/>
    </location>
</feature>
<dbReference type="PROSITE" id="PS00028">
    <property type="entry name" value="ZINC_FINGER_C2H2_1"/>
    <property type="match status" value="1"/>
</dbReference>
<dbReference type="EMBL" id="CAJFDH010000006">
    <property type="protein sequence ID" value="CAD5231023.1"/>
    <property type="molecule type" value="Genomic_DNA"/>
</dbReference>
<feature type="compositionally biased region" description="Basic and acidic residues" evidence="3">
    <location>
        <begin position="1625"/>
        <end position="1641"/>
    </location>
</feature>
<feature type="compositionally biased region" description="Low complexity" evidence="3">
    <location>
        <begin position="2012"/>
        <end position="2050"/>
    </location>
</feature>
<sequence>MPPKYKCRWKDCTFECHSHKDQKSHLFKHFGVSKTFCEWKDCNQLLGTSNIAKFKHIQDHLSCVSYECDKCRKVFDNGMEMEKHEKEGHLDKAYDKLLLPDITTQHERLHNELPELINRTMNLGIPTVTKPGAQKDQRNTVDTTVDQPTSMLPSDSEVVLILSTAVAKETTQSALPSTSISSSLSTTPTIPATELRSGMELLMDLLHKNGVTVDSVDITVSASQIDGTSDPSDVFSTSGTINELEDPTNFNRSGIAYSNQCNHINSNGSNGTNYGTYSNFTNQNQCIMISDNYSNPIYQNKTSHSTELYGIGTYSQDIQNFETIGMEGRIQEVNDENMSLEGQYQKDSNSPEKIVNFIQPLTVDVTEPMTLSTSQTSQPSNPCPIITTPSTSTPDHDLQYAVNDTQKRRSSDDGVNIEDVPPKLMKITDVQGHGHVTLYNANWNAPQLTACQLVGPGDTVEHLEGHGSQEDILQVQVGIPQGQVGQVAYQQGQGSQLNLIQVQAGQTNYQKGQAGQGCLLQGQPDQLAHEQGQVSQLAHRQSQAGQVVHQQAQVGQVGLLQDQVAHQQPQQRHHPVHAGQVDEHLARAILCGEQQAELERQRYQKAQMIQVEQDKAQVVPVSYQQAQEVPGGHQQAQGVLVGQQLAQAGLVGQQLAQAVPIDYQRAQLVPISYQNAQTVPVSYQNAKPVPVSYQNAQAVPVSYQTAQVVPESYQLVQAVPLSSTSPYQMNLQQQTSPLTRMTNIVNMQNGTIPNQVGPNIVLQNQGQNHIVPGQTVGLNLVPVGHSGFMGNGQLEQAVQQVSSMGSTTVLESHARANMIHQQQLQQNRQLVNLQQQQTAQNQMPVMPSNMTEAQRFAWIQQCNMMRQQLFLQGLQGQVHGPQSQVQGLQSQSHSFQGQRNGFQSQVHNGQVHGLQGQFQGFQNQVQHHQGQVQGFQSHGHGPQTYAQGLSGQVHGFHGQVQGQPGHAQSPRQLQDQQDQLQVFGTRPNNMVPNGMIPSGMVHNSTMQNSMMHNSIVQNSMVPNSMMQNSVVSNSMTSNSMMPNSMMPYSMVPNNMVQNSLMLNSMMNKSMVPNGMMQNSMVPYQNPQANHQNQAIMNRQSPQTQMTNYHNPTNLQPQNPYRNQPPSYSAYLQVQVNTHLAKAKKPSKKELEVQVDVYAKQLELAKQQAELLQYEKMALQHQLDIEKIEASKKDFYRQHGINVSNDLVTPASTMSMDSSTTRPTSNGSIMAQSNEGQVEHEQVNQHQELQKLQQDQHQSNDVQPMILIAAPDLHKLLQDQHKDGHGQPSALLLPVAQGLVQSSTAQLMKNDVQNSTVGPKAKRKRGRPPNSIKENAEFKSLYQESNGLKPVEQEDQHQGNDLQQEDFVQVSTAEAGDSVVQGTTVNKKRKRGRPRKVNNYNIEVKSPYQKGKALKDVDKEGESLTMASEELEKLKSLYQEAEKPISHKKKDEEEAKISEKEAKVLEKEAKVSEKEAKIPEKEEKISEKEAKIPEKEEKISEKEAKDSLKPSKEVKKPISHENKDDKEAKVPEKRRKKHKKKLPKVVGKARSVDKEAFKSLSHENKDDKEAKPHDKEEKSSRKLSEQTEKPRSLNKKAEKQAKTSQKEDEKPRSLNKEAANSISHNKKADKQPKPSQKQEEKARKLHKHHKKLLKNAIEASEYSEDKKSLYKEAKESLKKVFESSKSLEDKELSYLEVKKSLLIEADKLRQCVSSLSLPLAKAQNTDGTGNGVVSGKSNVEETVERSKVKAIKGGTVNATKRSTVEAIKGSTIEATRKSTVNLKRRTEEAGSRTEEDVISRTVKATEKRTVEADERSTAEAIESLFSAPQTTVESTEPSKPNVMASPIPDAPTMKSSSGYSTTSTTKKHFPNYSTTTTTTTIKKSTSSNTVLSSNINNTSAGSMTPPPADPHIRKSSSTISFLEAIEEVKRNEKDDLDVPECNMGSKATSKKPWSSEAASGKNWTSKSTSVAQSSSGSSLVYKIQKTTKNASQIDQNKPHEAVKPPKSTFGFRPTPTSSISSIPSPTSTLISSSPSTSTISSNSTSTLNSNTLTNPADHQKWLQERLHCARIHVKSTVPKPSNDNEEYIRKITPELQALMNKSFETFNEIRAHYRSQGYRPSIYKDKKIVPHRLIKIGGIRERRKLFSKKKLHELRTSKPCQNYKLKRIPTVMNEYRKQEDPRTVSNQVFAARQANSKLDQLLSLTEM</sequence>
<dbReference type="GO" id="GO:0008270">
    <property type="term" value="F:zinc ion binding"/>
    <property type="evidence" value="ECO:0007669"/>
    <property type="project" value="UniProtKB-KW"/>
</dbReference>
<feature type="compositionally biased region" description="Low complexity" evidence="3">
    <location>
        <begin position="1872"/>
        <end position="1888"/>
    </location>
</feature>
<dbReference type="Proteomes" id="UP000783686">
    <property type="component" value="Unassembled WGS sequence"/>
</dbReference>
<feature type="domain" description="C2H2-type" evidence="4">
    <location>
        <begin position="66"/>
        <end position="94"/>
    </location>
</feature>
<dbReference type="EMBL" id="CAJFCW020000006">
    <property type="protein sequence ID" value="CAG9128317.1"/>
    <property type="molecule type" value="Genomic_DNA"/>
</dbReference>
<dbReference type="SMART" id="SM00384">
    <property type="entry name" value="AT_hook"/>
    <property type="match status" value="2"/>
</dbReference>
<keyword evidence="1" id="KW-0479">Metal-binding</keyword>
<feature type="compositionally biased region" description="Low complexity" evidence="3">
    <location>
        <begin position="951"/>
        <end position="976"/>
    </location>
</feature>
<dbReference type="InterPro" id="IPR017956">
    <property type="entry name" value="AT_hook_DNA-bd_motif"/>
</dbReference>
<dbReference type="SMART" id="SM00355">
    <property type="entry name" value="ZnF_C2H2"/>
    <property type="match status" value="3"/>
</dbReference>
<feature type="region of interest" description="Disordered" evidence="3">
    <location>
        <begin position="1371"/>
        <end position="1403"/>
    </location>
</feature>
<dbReference type="GO" id="GO:0003677">
    <property type="term" value="F:DNA binding"/>
    <property type="evidence" value="ECO:0007669"/>
    <property type="project" value="InterPro"/>
</dbReference>
<proteinExistence type="predicted"/>
<organism evidence="5 6">
    <name type="scientific">Bursaphelenchus okinawaensis</name>
    <dbReference type="NCBI Taxonomy" id="465554"/>
    <lineage>
        <taxon>Eukaryota</taxon>
        <taxon>Metazoa</taxon>
        <taxon>Ecdysozoa</taxon>
        <taxon>Nematoda</taxon>
        <taxon>Chromadorea</taxon>
        <taxon>Rhabditida</taxon>
        <taxon>Tylenchina</taxon>
        <taxon>Tylenchomorpha</taxon>
        <taxon>Aphelenchoidea</taxon>
        <taxon>Aphelenchoididae</taxon>
        <taxon>Bursaphelenchus</taxon>
    </lineage>
</organism>
<feature type="region of interest" description="Disordered" evidence="3">
    <location>
        <begin position="925"/>
        <end position="976"/>
    </location>
</feature>